<proteinExistence type="predicted"/>
<sequence>MKSSRASKPTRISSRARPSAPRICQGYEEPQFETYLEAADTANDKQAEAKHAVEEKNHTLDAAVESARMPHVQRFPVISFAIEPFPA</sequence>
<evidence type="ECO:0000313" key="4">
    <source>
        <dbReference type="EMBL" id="VFK02407.1"/>
    </source>
</evidence>
<dbReference type="AlphaFoldDB" id="A0A450VAZ5"/>
<gene>
    <name evidence="3" type="ORF">BECKH772A_GA0070896_102483</name>
    <name evidence="2" type="ORF">BECKH772B_GA0070898_100923</name>
    <name evidence="4" type="ORF">BECKH772C_GA0070978_100903</name>
</gene>
<reference evidence="3" key="1">
    <citation type="submission" date="2019-02" db="EMBL/GenBank/DDBJ databases">
        <authorList>
            <person name="Gruber-Vodicka R. H."/>
            <person name="Seah K. B. B."/>
        </authorList>
    </citation>
    <scope>NUCLEOTIDE SEQUENCE</scope>
    <source>
        <strain evidence="4">BECK_SA2B12</strain>
        <strain evidence="3">BECK_SA2B15</strain>
        <strain evidence="2">BECK_SA2B20</strain>
    </source>
</reference>
<evidence type="ECO:0000256" key="1">
    <source>
        <dbReference type="SAM" id="MobiDB-lite"/>
    </source>
</evidence>
<evidence type="ECO:0000313" key="2">
    <source>
        <dbReference type="EMBL" id="VFJ96453.1"/>
    </source>
</evidence>
<dbReference type="EMBL" id="CAADFJ010000090">
    <property type="protein sequence ID" value="VFK02407.1"/>
    <property type="molecule type" value="Genomic_DNA"/>
</dbReference>
<organism evidence="3">
    <name type="scientific">Candidatus Kentrum eta</name>
    <dbReference type="NCBI Taxonomy" id="2126337"/>
    <lineage>
        <taxon>Bacteria</taxon>
        <taxon>Pseudomonadati</taxon>
        <taxon>Pseudomonadota</taxon>
        <taxon>Gammaproteobacteria</taxon>
        <taxon>Candidatus Kentrum</taxon>
    </lineage>
</organism>
<dbReference type="EMBL" id="CAADFI010000092">
    <property type="protein sequence ID" value="VFJ96453.1"/>
    <property type="molecule type" value="Genomic_DNA"/>
</dbReference>
<accession>A0A450VAZ5</accession>
<dbReference type="EMBL" id="CAADFG010000248">
    <property type="protein sequence ID" value="VFK01966.1"/>
    <property type="molecule type" value="Genomic_DNA"/>
</dbReference>
<name>A0A450VAZ5_9GAMM</name>
<feature type="region of interest" description="Disordered" evidence="1">
    <location>
        <begin position="1"/>
        <end position="23"/>
    </location>
</feature>
<feature type="compositionally biased region" description="Low complexity" evidence="1">
    <location>
        <begin position="11"/>
        <end position="23"/>
    </location>
</feature>
<evidence type="ECO:0000313" key="3">
    <source>
        <dbReference type="EMBL" id="VFK01966.1"/>
    </source>
</evidence>
<protein>
    <submittedName>
        <fullName evidence="3">Uncharacterized protein</fullName>
    </submittedName>
</protein>